<name>A0A1Q4L8P1_BACCE</name>
<gene>
    <name evidence="1" type="ORF">BJR07_20340</name>
</gene>
<organism evidence="1 2">
    <name type="scientific">Bacillus cereus</name>
    <dbReference type="NCBI Taxonomy" id="1396"/>
    <lineage>
        <taxon>Bacteria</taxon>
        <taxon>Bacillati</taxon>
        <taxon>Bacillota</taxon>
        <taxon>Bacilli</taxon>
        <taxon>Bacillales</taxon>
        <taxon>Bacillaceae</taxon>
        <taxon>Bacillus</taxon>
        <taxon>Bacillus cereus group</taxon>
    </lineage>
</organism>
<evidence type="ECO:0000313" key="1">
    <source>
        <dbReference type="EMBL" id="OKA35342.1"/>
    </source>
</evidence>
<dbReference type="AlphaFoldDB" id="A0A1Q4L8P1"/>
<accession>A0A1Q4L8P1</accession>
<dbReference type="Proteomes" id="UP000186535">
    <property type="component" value="Unassembled WGS sequence"/>
</dbReference>
<proteinExistence type="predicted"/>
<comment type="caution">
    <text evidence="1">The sequence shown here is derived from an EMBL/GenBank/DDBJ whole genome shotgun (WGS) entry which is preliminary data.</text>
</comment>
<protein>
    <submittedName>
        <fullName evidence="1">Uncharacterized protein</fullName>
    </submittedName>
</protein>
<evidence type="ECO:0000313" key="2">
    <source>
        <dbReference type="Proteomes" id="UP000186535"/>
    </source>
</evidence>
<reference evidence="1 2" key="1">
    <citation type="submission" date="2016-11" db="EMBL/GenBank/DDBJ databases">
        <title>Identification of Bacillus cereus isolated from egg-white.</title>
        <authorList>
            <person name="Soni A."/>
            <person name="Oey I."/>
            <person name="Silcock P."/>
            <person name="Bremer P."/>
        </authorList>
    </citation>
    <scope>NUCLEOTIDE SEQUENCE [LARGE SCALE GENOMIC DNA]</scope>
    <source>
        <strain evidence="1 2">NZAS03</strain>
    </source>
</reference>
<dbReference type="EMBL" id="MPON01000007">
    <property type="protein sequence ID" value="OKA35342.1"/>
    <property type="molecule type" value="Genomic_DNA"/>
</dbReference>
<sequence>MSTALVMQRRHATVILTGPFKHPYQAKFKREDRENRAGQGAFARRTRSVVFLHEYRTGNATTTCEGYLDRTF</sequence>